<gene>
    <name evidence="1" type="ORF">FEN17_16175</name>
</gene>
<evidence type="ECO:0000313" key="2">
    <source>
        <dbReference type="Proteomes" id="UP000306402"/>
    </source>
</evidence>
<evidence type="ECO:0000313" key="1">
    <source>
        <dbReference type="EMBL" id="TLV00999.1"/>
    </source>
</evidence>
<dbReference type="AlphaFoldDB" id="A0A5R9KY01"/>
<name>A0A5R9KY01_9BACT</name>
<accession>A0A5R9KY01</accession>
<organism evidence="1 2">
    <name type="scientific">Dyadobacter luticola</name>
    <dbReference type="NCBI Taxonomy" id="1979387"/>
    <lineage>
        <taxon>Bacteria</taxon>
        <taxon>Pseudomonadati</taxon>
        <taxon>Bacteroidota</taxon>
        <taxon>Cytophagia</taxon>
        <taxon>Cytophagales</taxon>
        <taxon>Spirosomataceae</taxon>
        <taxon>Dyadobacter</taxon>
    </lineage>
</organism>
<comment type="caution">
    <text evidence="1">The sequence shown here is derived from an EMBL/GenBank/DDBJ whole genome shotgun (WGS) entry which is preliminary data.</text>
</comment>
<keyword evidence="2" id="KW-1185">Reference proteome</keyword>
<proteinExistence type="predicted"/>
<dbReference type="OrthoDB" id="953639at2"/>
<protein>
    <submittedName>
        <fullName evidence="1">Uncharacterized protein</fullName>
    </submittedName>
</protein>
<sequence length="148" mass="16591">MKKFLTIILAGVSTLAIAQKRSNVSKSIADDGKTLSINITGAIDGKEINLKCTESGIVYSKDKGQHWASLTESFEEDPDASGMKDFSKQVKISSESNEMFLRYRFVKNDEEFIFEKTVNIADKSESQRKRIIEDFEKEIGLPGKGMEI</sequence>
<dbReference type="Proteomes" id="UP000306402">
    <property type="component" value="Unassembled WGS sequence"/>
</dbReference>
<reference evidence="1 2" key="1">
    <citation type="submission" date="2019-05" db="EMBL/GenBank/DDBJ databases">
        <authorList>
            <person name="Qu J.-H."/>
        </authorList>
    </citation>
    <scope>NUCLEOTIDE SEQUENCE [LARGE SCALE GENOMIC DNA]</scope>
    <source>
        <strain evidence="1 2">T17</strain>
    </source>
</reference>
<dbReference type="RefSeq" id="WP_138366371.1">
    <property type="nucleotide sequence ID" value="NZ_VCEJ01000004.1"/>
</dbReference>
<dbReference type="EMBL" id="VCEJ01000004">
    <property type="protein sequence ID" value="TLV00999.1"/>
    <property type="molecule type" value="Genomic_DNA"/>
</dbReference>